<comment type="caution">
    <text evidence="2">The sequence shown here is derived from an EMBL/GenBank/DDBJ whole genome shotgun (WGS) entry which is preliminary data.</text>
</comment>
<evidence type="ECO:0000313" key="3">
    <source>
        <dbReference type="Proteomes" id="UP001620626"/>
    </source>
</evidence>
<protein>
    <submittedName>
        <fullName evidence="2">Uncharacterized protein</fullName>
    </submittedName>
</protein>
<name>A0ABD2KW82_9BILA</name>
<accession>A0ABD2KW82</accession>
<evidence type="ECO:0000313" key="2">
    <source>
        <dbReference type="EMBL" id="KAL3106870.1"/>
    </source>
</evidence>
<reference evidence="2 3" key="1">
    <citation type="submission" date="2024-10" db="EMBL/GenBank/DDBJ databases">
        <authorList>
            <person name="Kim D."/>
        </authorList>
    </citation>
    <scope>NUCLEOTIDE SEQUENCE [LARGE SCALE GENOMIC DNA]</scope>
    <source>
        <strain evidence="2">BH-2024</strain>
    </source>
</reference>
<gene>
    <name evidence="2" type="ORF">niasHT_010785</name>
</gene>
<keyword evidence="3" id="KW-1185">Reference proteome</keyword>
<dbReference type="AlphaFoldDB" id="A0ABD2KW82"/>
<feature type="region of interest" description="Disordered" evidence="1">
    <location>
        <begin position="1"/>
        <end position="42"/>
    </location>
</feature>
<dbReference type="EMBL" id="JBICBT010000631">
    <property type="protein sequence ID" value="KAL3106870.1"/>
    <property type="molecule type" value="Genomic_DNA"/>
</dbReference>
<sequence length="135" mass="14887">MTRGRRTNGGLSKLDGAGEKETHLRRNGQKTHGQSDHCKSNGRFTSHFGSKCRLFGAKVSSPLLLTMALVATQGSGEREGISLPPGGNALRPQTLPIPRCPQYFQVFLFEAFPTLKNPHQRKNRQLLFLFAAQIA</sequence>
<dbReference type="Proteomes" id="UP001620626">
    <property type="component" value="Unassembled WGS sequence"/>
</dbReference>
<evidence type="ECO:0000256" key="1">
    <source>
        <dbReference type="SAM" id="MobiDB-lite"/>
    </source>
</evidence>
<proteinExistence type="predicted"/>
<organism evidence="2 3">
    <name type="scientific">Heterodera trifolii</name>
    <dbReference type="NCBI Taxonomy" id="157864"/>
    <lineage>
        <taxon>Eukaryota</taxon>
        <taxon>Metazoa</taxon>
        <taxon>Ecdysozoa</taxon>
        <taxon>Nematoda</taxon>
        <taxon>Chromadorea</taxon>
        <taxon>Rhabditida</taxon>
        <taxon>Tylenchina</taxon>
        <taxon>Tylenchomorpha</taxon>
        <taxon>Tylenchoidea</taxon>
        <taxon>Heteroderidae</taxon>
        <taxon>Heteroderinae</taxon>
        <taxon>Heterodera</taxon>
    </lineage>
</organism>